<evidence type="ECO:0000313" key="3">
    <source>
        <dbReference type="Proteomes" id="UP000028534"/>
    </source>
</evidence>
<accession>A0A084ELT5</accession>
<dbReference type="eggNOG" id="COG1305">
    <property type="taxonomic scope" value="Bacteria"/>
</dbReference>
<dbReference type="SUPFAM" id="SSF54001">
    <property type="entry name" value="Cysteine proteinases"/>
    <property type="match status" value="1"/>
</dbReference>
<evidence type="ECO:0000313" key="2">
    <source>
        <dbReference type="EMBL" id="KEZ18927.1"/>
    </source>
</evidence>
<dbReference type="AlphaFoldDB" id="A0A084ELT5"/>
<reference evidence="2 3" key="1">
    <citation type="submission" date="2014-03" db="EMBL/GenBank/DDBJ databases">
        <title>Genome sequence of Sphingobium yanoikuyae B1.</title>
        <authorList>
            <person name="Gan H.M."/>
            <person name="Gan H.Y."/>
            <person name="Savka M.A."/>
        </authorList>
    </citation>
    <scope>NUCLEOTIDE SEQUENCE [LARGE SCALE GENOMIC DNA]</scope>
    <source>
        <strain evidence="2 3">B1</strain>
    </source>
</reference>
<dbReference type="PANTHER" id="PTHR33490">
    <property type="entry name" value="BLR5614 PROTEIN-RELATED"/>
    <property type="match status" value="1"/>
</dbReference>
<name>A0A084ELT5_SPHYA</name>
<evidence type="ECO:0000259" key="1">
    <source>
        <dbReference type="SMART" id="SM00460"/>
    </source>
</evidence>
<dbReference type="InterPro" id="IPR002931">
    <property type="entry name" value="Transglutaminase-like"/>
</dbReference>
<dbReference type="Proteomes" id="UP000028534">
    <property type="component" value="Unassembled WGS sequence"/>
</dbReference>
<comment type="caution">
    <text evidence="2">The sequence shown here is derived from an EMBL/GenBank/DDBJ whole genome shotgun (WGS) entry which is preliminary data.</text>
</comment>
<organism evidence="2 3">
    <name type="scientific">Sphingobium yanoikuyae</name>
    <name type="common">Sphingomonas yanoikuyae</name>
    <dbReference type="NCBI Taxonomy" id="13690"/>
    <lineage>
        <taxon>Bacteria</taxon>
        <taxon>Pseudomonadati</taxon>
        <taxon>Pseudomonadota</taxon>
        <taxon>Alphaproteobacteria</taxon>
        <taxon>Sphingomonadales</taxon>
        <taxon>Sphingomonadaceae</taxon>
        <taxon>Sphingobium</taxon>
    </lineage>
</organism>
<dbReference type="Pfam" id="PF01841">
    <property type="entry name" value="Transglut_core"/>
    <property type="match status" value="1"/>
</dbReference>
<dbReference type="PATRIC" id="fig|13690.10.peg.2368"/>
<dbReference type="Pfam" id="PF08379">
    <property type="entry name" value="Bact_transglu_N"/>
    <property type="match status" value="1"/>
</dbReference>
<dbReference type="InterPro" id="IPR013589">
    <property type="entry name" value="Bac_transglu_N"/>
</dbReference>
<dbReference type="GO" id="GO:0008233">
    <property type="term" value="F:peptidase activity"/>
    <property type="evidence" value="ECO:0007669"/>
    <property type="project" value="UniProtKB-KW"/>
</dbReference>
<feature type="domain" description="Transglutaminase-like" evidence="1">
    <location>
        <begin position="177"/>
        <end position="248"/>
    </location>
</feature>
<keyword evidence="2" id="KW-0645">Protease</keyword>
<dbReference type="RefSeq" id="WP_037519461.1">
    <property type="nucleotide sequence ID" value="NZ_JGVR01000012.1"/>
</dbReference>
<dbReference type="EMBL" id="JGVR01000012">
    <property type="protein sequence ID" value="KEZ18927.1"/>
    <property type="molecule type" value="Genomic_DNA"/>
</dbReference>
<gene>
    <name evidence="2" type="ORF">CP98_02308</name>
</gene>
<dbReference type="GO" id="GO:0006508">
    <property type="term" value="P:proteolysis"/>
    <property type="evidence" value="ECO:0007669"/>
    <property type="project" value="UniProtKB-KW"/>
</dbReference>
<dbReference type="InterPro" id="IPR038765">
    <property type="entry name" value="Papain-like_cys_pep_sf"/>
</dbReference>
<protein>
    <submittedName>
        <fullName evidence="2">Transglutaminase-like enzyme, predicted cysteine protease</fullName>
    </submittedName>
</protein>
<dbReference type="PANTHER" id="PTHR33490:SF7">
    <property type="entry name" value="BLR2979 PROTEIN"/>
    <property type="match status" value="1"/>
</dbReference>
<proteinExistence type="predicted"/>
<dbReference type="Gene3D" id="3.10.620.30">
    <property type="match status" value="1"/>
</dbReference>
<sequence>MIYHVRHRSILRYGAPVRVARFNVRLRPMAWAGQWTADYALSVDPAPLSIEARPGAWPVHVERLVIDQPLRQLTIESRFRAGVAGSAPILPQDDDPSIAMVARAALADRDISASAPAQFLYASPRAPMLDAIGNWAGAMLAPDRPIVAAAWELAQRIKAEFAYDPSATDAGTPVADAFAARHGVCQDFAHVMVVALRLVGLPAAYASGYLRTYPPPGMPRLVGADAMHAWVMLWCGPTRGWIGFDPTNGVITGEDHLFIAMGRDYADVAPMDGLFVGGSGQSISVAVDVVPEDETAKEEVA</sequence>
<dbReference type="STRING" id="13690.AX777_07745"/>
<keyword evidence="2" id="KW-0378">Hydrolase</keyword>
<dbReference type="SMART" id="SM00460">
    <property type="entry name" value="TGc"/>
    <property type="match status" value="1"/>
</dbReference>